<gene>
    <name evidence="1" type="ORF">N7566_08065</name>
</gene>
<reference evidence="1" key="1">
    <citation type="submission" date="2022-09" db="EMBL/GenBank/DDBJ databases">
        <title>Intensive care unit water sources are persistently colonized with multi-drug resistant bacteria and are the site of extensive horizontal gene transfer of antibiotic resistance genes.</title>
        <authorList>
            <person name="Diorio-Toth L."/>
        </authorList>
    </citation>
    <scope>NUCLEOTIDE SEQUENCE</scope>
    <source>
        <strain evidence="1">GD04065</strain>
    </source>
</reference>
<evidence type="ECO:0000313" key="2">
    <source>
        <dbReference type="Proteomes" id="UP001157887"/>
    </source>
</evidence>
<accession>A0AAW6RRC3</accession>
<dbReference type="RefSeq" id="WP_270428377.1">
    <property type="nucleotide sequence ID" value="NZ_JAOECG010000007.1"/>
</dbReference>
<evidence type="ECO:0000313" key="1">
    <source>
        <dbReference type="EMBL" id="MDG9786941.1"/>
    </source>
</evidence>
<dbReference type="AlphaFoldDB" id="A0AAW6RRC3"/>
<dbReference type="EMBL" id="JAOECG010000007">
    <property type="protein sequence ID" value="MDG9786941.1"/>
    <property type="molecule type" value="Genomic_DNA"/>
</dbReference>
<comment type="caution">
    <text evidence="1">The sequence shown here is derived from an EMBL/GenBank/DDBJ whole genome shotgun (WGS) entry which is preliminary data.</text>
</comment>
<name>A0AAW6RRC3_ACIJO</name>
<dbReference type="Proteomes" id="UP001157887">
    <property type="component" value="Unassembled WGS sequence"/>
</dbReference>
<sequence length="84" mass="9535">MPTRKPIYECDIAKAAAYILRESFIKAARSGNVLYVENDILWSKTPHGQPVFIKKLSGRNPSFSRGITNRGTFKIKKRNVKVVI</sequence>
<proteinExistence type="predicted"/>
<protein>
    <submittedName>
        <fullName evidence="1">Uncharacterized protein</fullName>
    </submittedName>
</protein>
<organism evidence="1 2">
    <name type="scientific">Acinetobacter johnsonii</name>
    <dbReference type="NCBI Taxonomy" id="40214"/>
    <lineage>
        <taxon>Bacteria</taxon>
        <taxon>Pseudomonadati</taxon>
        <taxon>Pseudomonadota</taxon>
        <taxon>Gammaproteobacteria</taxon>
        <taxon>Moraxellales</taxon>
        <taxon>Moraxellaceae</taxon>
        <taxon>Acinetobacter</taxon>
    </lineage>
</organism>